<proteinExistence type="predicted"/>
<dbReference type="SUPFAM" id="SSF48726">
    <property type="entry name" value="Immunoglobulin"/>
    <property type="match status" value="3"/>
</dbReference>
<dbReference type="Gene3D" id="2.60.40.10">
    <property type="entry name" value="Immunoglobulins"/>
    <property type="match status" value="3"/>
</dbReference>
<dbReference type="SMART" id="SM00409">
    <property type="entry name" value="IG"/>
    <property type="match status" value="3"/>
</dbReference>
<dbReference type="PANTHER" id="PTHR21063">
    <property type="entry name" value="LFA-3"/>
    <property type="match status" value="1"/>
</dbReference>
<feature type="signal peptide" evidence="1">
    <location>
        <begin position="1"/>
        <end position="20"/>
    </location>
</feature>
<sequence length="339" mass="38033">MKSALKVSIFLFAMGVFVATDEIQSVSLLEGDSVTLYTDVTELHENDELEWRFNGTLIANISRGPNGISVWVKTDGALKDRLQLQNQTGDLKIRNIRNTDSGQWKIKILSTRGSPSKTFYISVVPVDELKPVSVLKGDSVTLNSNITEIQRDDVIRWRFKHQNTPVAEINRREGIFKTHDGPDGRFRDRLQLDCFTGSLTIRDIGTRHSGLYEADISSTGIKHTIHKTFSVTVSDAVKSLSVIEEDSVTLLSVTELQNDDQILWMFGDIVIAEINKADQRFNTSDGPDGRFRGRLKLDHQTGSLTITDTRTTDSGLYEVKINSSRRTINSRFIITVIGE</sequence>
<feature type="domain" description="Immunoglobulin" evidence="2">
    <location>
        <begin position="237"/>
        <end position="337"/>
    </location>
</feature>
<name>A0A8C1V829_CYPCA</name>
<evidence type="ECO:0000256" key="1">
    <source>
        <dbReference type="SAM" id="SignalP"/>
    </source>
</evidence>
<evidence type="ECO:0000259" key="2">
    <source>
        <dbReference type="SMART" id="SM00409"/>
    </source>
</evidence>
<dbReference type="InterPro" id="IPR013783">
    <property type="entry name" value="Ig-like_fold"/>
</dbReference>
<dbReference type="Pfam" id="PF07686">
    <property type="entry name" value="V-set"/>
    <property type="match status" value="1"/>
</dbReference>
<dbReference type="InterPro" id="IPR013106">
    <property type="entry name" value="Ig_V-set"/>
</dbReference>
<organism evidence="3 4">
    <name type="scientific">Cyprinus carpio</name>
    <name type="common">Common carp</name>
    <dbReference type="NCBI Taxonomy" id="7962"/>
    <lineage>
        <taxon>Eukaryota</taxon>
        <taxon>Metazoa</taxon>
        <taxon>Chordata</taxon>
        <taxon>Craniata</taxon>
        <taxon>Vertebrata</taxon>
        <taxon>Euteleostomi</taxon>
        <taxon>Actinopterygii</taxon>
        <taxon>Neopterygii</taxon>
        <taxon>Teleostei</taxon>
        <taxon>Ostariophysi</taxon>
        <taxon>Cypriniformes</taxon>
        <taxon>Cyprinidae</taxon>
        <taxon>Cyprininae</taxon>
        <taxon>Cyprinus</taxon>
    </lineage>
</organism>
<evidence type="ECO:0000313" key="3">
    <source>
        <dbReference type="Ensembl" id="ENSCCRP00015047331.1"/>
    </source>
</evidence>
<accession>A0A8C1V829</accession>
<protein>
    <recommendedName>
        <fullName evidence="2">Immunoglobulin domain-containing protein</fullName>
    </recommendedName>
</protein>
<dbReference type="Proteomes" id="UP000694700">
    <property type="component" value="Unplaced"/>
</dbReference>
<dbReference type="PANTHER" id="PTHR21063:SF4">
    <property type="entry name" value="CD48 ANTIGEN-RELATED"/>
    <property type="match status" value="1"/>
</dbReference>
<evidence type="ECO:0000313" key="4">
    <source>
        <dbReference type="Proteomes" id="UP000694700"/>
    </source>
</evidence>
<reference evidence="3" key="1">
    <citation type="submission" date="2025-08" db="UniProtKB">
        <authorList>
            <consortium name="Ensembl"/>
        </authorList>
    </citation>
    <scope>IDENTIFICATION</scope>
</reference>
<feature type="chain" id="PRO_5034229083" description="Immunoglobulin domain-containing protein" evidence="1">
    <location>
        <begin position="21"/>
        <end position="339"/>
    </location>
</feature>
<feature type="domain" description="Immunoglobulin" evidence="2">
    <location>
        <begin position="129"/>
        <end position="234"/>
    </location>
</feature>
<keyword evidence="1" id="KW-0732">Signal</keyword>
<feature type="domain" description="Immunoglobulin" evidence="2">
    <location>
        <begin position="23"/>
        <end position="124"/>
    </location>
</feature>
<dbReference type="InterPro" id="IPR003599">
    <property type="entry name" value="Ig_sub"/>
</dbReference>
<dbReference type="AlphaFoldDB" id="A0A8C1V829"/>
<dbReference type="Ensembl" id="ENSCCRT00015048914.1">
    <property type="protein sequence ID" value="ENSCCRP00015047331.1"/>
    <property type="gene ID" value="ENSCCRG00015019580.1"/>
</dbReference>
<dbReference type="InterPro" id="IPR036179">
    <property type="entry name" value="Ig-like_dom_sf"/>
</dbReference>